<sequence length="396" mass="45075">MTSIVPFLPQDSAPGELQEAAVELMKLDAALNAHIPESLRAPLKFMLRAVNSFYSNRIEGNPTQPAEILKAQLNKEKDLEDDLFEIKHHIDVQRYLSQQTLDPLEICTSGFLTGLHKSFYEGMPDKFLSVENPKTKEKINVVPGEFRTRNVKVGKHVPPEHEELTRLINWFSTAYRPDRIFGTSRIFAAAASHHRLMWIHPFMDGNGRVGRLFTDNYMKYCANLGGYGLWSISRGFGRDVDAYYKALAMADMERQGSGDGRGILSDKGLLKFTEYFIDTALGQVKFFYELLDPKRLNERLDIYFEMRNRQALTGVSGEILPQPRPEVKTIYKELLSTSSGTLERSEIGKMLNLGEKTIRTILSQMVSEKLVDAQPRKPVKLSLSPNSVEILFPRLW</sequence>
<evidence type="ECO:0000313" key="3">
    <source>
        <dbReference type="Proteomes" id="UP001163255"/>
    </source>
</evidence>
<dbReference type="Gene3D" id="1.10.3290.10">
    <property type="entry name" value="Fido-like domain"/>
    <property type="match status" value="1"/>
</dbReference>
<accession>A0ABY6GQP9</accession>
<dbReference type="SUPFAM" id="SSF140931">
    <property type="entry name" value="Fic-like"/>
    <property type="match status" value="1"/>
</dbReference>
<dbReference type="PROSITE" id="PS51459">
    <property type="entry name" value="FIDO"/>
    <property type="match status" value="1"/>
</dbReference>
<dbReference type="Proteomes" id="UP001163255">
    <property type="component" value="Chromosome"/>
</dbReference>
<name>A0ABY6GQP9_9GAMM</name>
<dbReference type="RefSeq" id="WP_262596932.1">
    <property type="nucleotide sequence ID" value="NZ_CP103300.1"/>
</dbReference>
<proteinExistence type="predicted"/>
<protein>
    <submittedName>
        <fullName evidence="2">Fic family protein</fullName>
    </submittedName>
</protein>
<dbReference type="PANTHER" id="PTHR13504:SF38">
    <property type="entry name" value="FIDO DOMAIN-CONTAINING PROTEIN"/>
    <property type="match status" value="1"/>
</dbReference>
<dbReference type="InterPro" id="IPR040198">
    <property type="entry name" value="Fido_containing"/>
</dbReference>
<reference evidence="2" key="1">
    <citation type="submission" date="2022-10" db="EMBL/GenBank/DDBJ databases">
        <title>Completed Genome Sequence of two octocoral isolated bacterium, Endozoicomonas euniceicola EF212T and Endozoicomonas gorgoniicola PS125T.</title>
        <authorList>
            <person name="Chiou Y.-J."/>
            <person name="Chen Y.-H."/>
        </authorList>
    </citation>
    <scope>NUCLEOTIDE SEQUENCE</scope>
    <source>
        <strain evidence="2">EF212</strain>
    </source>
</reference>
<keyword evidence="3" id="KW-1185">Reference proteome</keyword>
<evidence type="ECO:0000313" key="2">
    <source>
        <dbReference type="EMBL" id="UYM15081.1"/>
    </source>
</evidence>
<feature type="domain" description="Fido" evidence="1">
    <location>
        <begin position="107"/>
        <end position="278"/>
    </location>
</feature>
<dbReference type="PANTHER" id="PTHR13504">
    <property type="entry name" value="FIDO DOMAIN-CONTAINING PROTEIN DDB_G0283145"/>
    <property type="match status" value="1"/>
</dbReference>
<dbReference type="Pfam" id="PF02661">
    <property type="entry name" value="Fic"/>
    <property type="match status" value="1"/>
</dbReference>
<gene>
    <name evidence="2" type="ORF">NX720_19745</name>
</gene>
<evidence type="ECO:0000259" key="1">
    <source>
        <dbReference type="PROSITE" id="PS51459"/>
    </source>
</evidence>
<dbReference type="InterPro" id="IPR036597">
    <property type="entry name" value="Fido-like_dom_sf"/>
</dbReference>
<organism evidence="2 3">
    <name type="scientific">Endozoicomonas euniceicola</name>
    <dbReference type="NCBI Taxonomy" id="1234143"/>
    <lineage>
        <taxon>Bacteria</taxon>
        <taxon>Pseudomonadati</taxon>
        <taxon>Pseudomonadota</taxon>
        <taxon>Gammaproteobacteria</taxon>
        <taxon>Oceanospirillales</taxon>
        <taxon>Endozoicomonadaceae</taxon>
        <taxon>Endozoicomonas</taxon>
    </lineage>
</organism>
<dbReference type="InterPro" id="IPR003812">
    <property type="entry name" value="Fido"/>
</dbReference>
<dbReference type="EMBL" id="CP103300">
    <property type="protein sequence ID" value="UYM15081.1"/>
    <property type="molecule type" value="Genomic_DNA"/>
</dbReference>